<dbReference type="SUPFAM" id="SSF56235">
    <property type="entry name" value="N-terminal nucleophile aminohydrolases (Ntn hydrolases)"/>
    <property type="match status" value="1"/>
</dbReference>
<dbReference type="GO" id="GO:0006751">
    <property type="term" value="P:glutathione catabolic process"/>
    <property type="evidence" value="ECO:0007669"/>
    <property type="project" value="InterPro"/>
</dbReference>
<accession>A0A6A4WBT1</accession>
<dbReference type="PRINTS" id="PR01210">
    <property type="entry name" value="GGTRANSPTASE"/>
</dbReference>
<feature type="compositionally biased region" description="Basic and acidic residues" evidence="3">
    <location>
        <begin position="9"/>
        <end position="25"/>
    </location>
</feature>
<dbReference type="EMBL" id="VIIS01000813">
    <property type="protein sequence ID" value="KAF0304776.1"/>
    <property type="molecule type" value="Genomic_DNA"/>
</dbReference>
<protein>
    <submittedName>
        <fullName evidence="4">Glutathione hydrolase 1 proenzyme</fullName>
    </submittedName>
</protein>
<dbReference type="InterPro" id="IPR043138">
    <property type="entry name" value="GGT_lsub"/>
</dbReference>
<feature type="binding site" evidence="2">
    <location>
        <position position="109"/>
    </location>
    <ligand>
        <name>L-glutamate</name>
        <dbReference type="ChEBI" id="CHEBI:29985"/>
    </ligand>
</feature>
<name>A0A6A4WBT1_AMPAM</name>
<feature type="binding site" evidence="2">
    <location>
        <begin position="404"/>
        <end position="406"/>
    </location>
    <ligand>
        <name>L-glutamate</name>
        <dbReference type="ChEBI" id="CHEBI:29985"/>
    </ligand>
</feature>
<keyword evidence="4" id="KW-0378">Hydrolase</keyword>
<dbReference type="Gene3D" id="1.10.246.130">
    <property type="match status" value="1"/>
</dbReference>
<gene>
    <name evidence="4" type="primary">GGT1_1</name>
    <name evidence="4" type="ORF">FJT64_023500</name>
</gene>
<proteinExistence type="predicted"/>
<evidence type="ECO:0000256" key="1">
    <source>
        <dbReference type="PIRSR" id="PIRSR600101-1"/>
    </source>
</evidence>
<dbReference type="GO" id="GO:0005886">
    <property type="term" value="C:plasma membrane"/>
    <property type="evidence" value="ECO:0007669"/>
    <property type="project" value="TreeGrafter"/>
</dbReference>
<dbReference type="PANTHER" id="PTHR11686">
    <property type="entry name" value="GAMMA GLUTAMYL TRANSPEPTIDASE"/>
    <property type="match status" value="1"/>
</dbReference>
<keyword evidence="5" id="KW-1185">Reference proteome</keyword>
<reference evidence="4 5" key="1">
    <citation type="submission" date="2019-07" db="EMBL/GenBank/DDBJ databases">
        <title>Draft genome assembly of a fouling barnacle, Amphibalanus amphitrite (Darwin, 1854): The first reference genome for Thecostraca.</title>
        <authorList>
            <person name="Kim W."/>
        </authorList>
    </citation>
    <scope>NUCLEOTIDE SEQUENCE [LARGE SCALE GENOMIC DNA]</scope>
    <source>
        <strain evidence="4">SNU_AA5</strain>
        <tissue evidence="4">Soma without cirri and trophi</tissue>
    </source>
</reference>
<comment type="caution">
    <text evidence="4">The sequence shown here is derived from an EMBL/GenBank/DDBJ whole genome shotgun (WGS) entry which is preliminary data.</text>
</comment>
<feature type="active site" description="Nucleophile" evidence="1">
    <location>
        <position position="386"/>
    </location>
</feature>
<evidence type="ECO:0000256" key="3">
    <source>
        <dbReference type="SAM" id="MobiDB-lite"/>
    </source>
</evidence>
<dbReference type="Pfam" id="PF01019">
    <property type="entry name" value="G_glu_transpept"/>
    <property type="match status" value="1"/>
</dbReference>
<dbReference type="GO" id="GO:0036374">
    <property type="term" value="F:glutathione hydrolase activity"/>
    <property type="evidence" value="ECO:0007669"/>
    <property type="project" value="InterPro"/>
</dbReference>
<organism evidence="4 5">
    <name type="scientific">Amphibalanus amphitrite</name>
    <name type="common">Striped barnacle</name>
    <name type="synonym">Balanus amphitrite</name>
    <dbReference type="NCBI Taxonomy" id="1232801"/>
    <lineage>
        <taxon>Eukaryota</taxon>
        <taxon>Metazoa</taxon>
        <taxon>Ecdysozoa</taxon>
        <taxon>Arthropoda</taxon>
        <taxon>Crustacea</taxon>
        <taxon>Multicrustacea</taxon>
        <taxon>Cirripedia</taxon>
        <taxon>Thoracica</taxon>
        <taxon>Thoracicalcarea</taxon>
        <taxon>Balanomorpha</taxon>
        <taxon>Balanoidea</taxon>
        <taxon>Balanidae</taxon>
        <taxon>Amphibalaninae</taxon>
        <taxon>Amphibalanus</taxon>
    </lineage>
</organism>
<dbReference type="FunFam" id="1.10.246.130:FF:000001">
    <property type="entry name" value="Gamma-glutamyltransferase 5 isoform 1"/>
    <property type="match status" value="1"/>
</dbReference>
<feature type="region of interest" description="Disordered" evidence="3">
    <location>
        <begin position="9"/>
        <end position="35"/>
    </location>
</feature>
<dbReference type="AlphaFoldDB" id="A0A6A4WBT1"/>
<dbReference type="Proteomes" id="UP000440578">
    <property type="component" value="Unassembled WGS sequence"/>
</dbReference>
<dbReference type="PANTHER" id="PTHR11686:SF9">
    <property type="entry name" value="RE13973P"/>
    <property type="match status" value="1"/>
</dbReference>
<dbReference type="InterPro" id="IPR000101">
    <property type="entry name" value="GGT_peptidase"/>
</dbReference>
<sequence length="407" mass="43282">MCTNLKDLRSGGEDGVVKPPPERLTDGGTAAHSPSKLGRYRSAAVCADAGLCASIGRTMLERGGNAVDAAITALICDGVVNPHSMGIGGGFVLTLYNHTTGMAETLVARERAPAAAYADMYEEPAEAQTGGRSIAVPGEVPGYWAVHQRYGRLPWRTLFQPAISLCRYGIPVSHSVHKALTNKRIQRLLRNESFHLGDIFLNGNESLSIGDVVRHPTLAATLEKIAEGGLQAYQDIGQKLAEDIQQMGGIVTHDDIKNYVPTWTAPVRVPLPRSGVTLFSVPPPASGAVLGVILGILDGYPITNASMSSDSAQAQVLHNITEAFKFAYAMRSRLGDAEFTDVEELVRNMTSAPSLEEMRARIRPDGVLGGPEEYGAEFSFVNDSGTAHISVVDADGSAVSVTSTINL</sequence>
<evidence type="ECO:0000313" key="5">
    <source>
        <dbReference type="Proteomes" id="UP000440578"/>
    </source>
</evidence>
<evidence type="ECO:0000256" key="2">
    <source>
        <dbReference type="PIRSR" id="PIRSR600101-2"/>
    </source>
</evidence>
<dbReference type="InterPro" id="IPR029055">
    <property type="entry name" value="Ntn_hydrolases_N"/>
</dbReference>
<evidence type="ECO:0000313" key="4">
    <source>
        <dbReference type="EMBL" id="KAF0304776.1"/>
    </source>
</evidence>
<dbReference type="OrthoDB" id="1081007at2759"/>